<reference evidence="3 4" key="1">
    <citation type="submission" date="2006-11" db="EMBL/GenBank/DDBJ databases">
        <authorList>
            <person name="Giovannoni S."/>
            <person name="Vergin K."/>
            <person name="Ferriera S."/>
            <person name="Johnson J."/>
            <person name="Kravitz S."/>
            <person name="Beeson K."/>
            <person name="Sutton G."/>
            <person name="Rogers Y.-H."/>
            <person name="Friedman R."/>
            <person name="Frazier M."/>
            <person name="Venter J.C."/>
        </authorList>
    </citation>
    <scope>NUCLEOTIDE SEQUENCE [LARGE SCALE GENOMIC DNA]</scope>
    <source>
        <strain evidence="3 4">HTCC2181</strain>
    </source>
</reference>
<dbReference type="SUPFAM" id="SSF82771">
    <property type="entry name" value="GIY-YIG endonuclease"/>
    <property type="match status" value="1"/>
</dbReference>
<feature type="domain" description="GIY-YIG" evidence="2">
    <location>
        <begin position="23"/>
        <end position="98"/>
    </location>
</feature>
<comment type="caution">
    <text evidence="3">The sequence shown here is derived from an EMBL/GenBank/DDBJ whole genome shotgun (WGS) entry which is preliminary data.</text>
</comment>
<dbReference type="EMBL" id="AAUX01000001">
    <property type="protein sequence ID" value="EAV46580.1"/>
    <property type="molecule type" value="Genomic_DNA"/>
</dbReference>
<dbReference type="InterPro" id="IPR050190">
    <property type="entry name" value="UPF0213_domain"/>
</dbReference>
<dbReference type="PANTHER" id="PTHR34477:SF1">
    <property type="entry name" value="UPF0213 PROTEIN YHBQ"/>
    <property type="match status" value="1"/>
</dbReference>
<accession>A0P4X0</accession>
<evidence type="ECO:0000313" key="4">
    <source>
        <dbReference type="Proteomes" id="UP000054262"/>
    </source>
</evidence>
<dbReference type="Pfam" id="PF01541">
    <property type="entry name" value="GIY-YIG"/>
    <property type="match status" value="1"/>
</dbReference>
<keyword evidence="4" id="KW-1185">Reference proteome</keyword>
<dbReference type="PROSITE" id="PS50164">
    <property type="entry name" value="GIY_YIG"/>
    <property type="match status" value="1"/>
</dbReference>
<sequence>MLMANYNVSGLITLAELAKSNQENWFVYILKCSDDTLYTGITNNVSKRIEDHEKGVGAKYTKGRSPFQLLFTEKHPNRSSASKREIEIKAFSKIEKLALTQT</sequence>
<protein>
    <recommendedName>
        <fullName evidence="2">GIY-YIG domain-containing protein</fullName>
    </recommendedName>
</protein>
<dbReference type="InterPro" id="IPR000305">
    <property type="entry name" value="GIY-YIG_endonuc"/>
</dbReference>
<evidence type="ECO:0000313" key="3">
    <source>
        <dbReference type="EMBL" id="EAV46580.1"/>
    </source>
</evidence>
<name>A0P4X0_9PROT</name>
<dbReference type="AlphaFoldDB" id="A0P4X0"/>
<comment type="similarity">
    <text evidence="1">Belongs to the UPF0213 family.</text>
</comment>
<dbReference type="InterPro" id="IPR035901">
    <property type="entry name" value="GIY-YIG_endonuc_sf"/>
</dbReference>
<evidence type="ECO:0000256" key="1">
    <source>
        <dbReference type="ARBA" id="ARBA00007435"/>
    </source>
</evidence>
<dbReference type="PANTHER" id="PTHR34477">
    <property type="entry name" value="UPF0213 PROTEIN YHBQ"/>
    <property type="match status" value="1"/>
</dbReference>
<dbReference type="CDD" id="cd10456">
    <property type="entry name" value="GIY-YIG_UPF0213"/>
    <property type="match status" value="1"/>
</dbReference>
<gene>
    <name evidence="3" type="ORF">MB2181_00865</name>
</gene>
<organism evidence="3 4">
    <name type="scientific">Methylophilales bacterium HTCC2181</name>
    <dbReference type="NCBI Taxonomy" id="383631"/>
    <lineage>
        <taxon>Bacteria</taxon>
        <taxon>Pseudomonadati</taxon>
        <taxon>Pseudomonadota</taxon>
        <taxon>Betaproteobacteria</taxon>
        <taxon>Nitrosomonadales</taxon>
        <taxon>OM43 clade</taxon>
    </lineage>
</organism>
<evidence type="ECO:0000259" key="2">
    <source>
        <dbReference type="PROSITE" id="PS50164"/>
    </source>
</evidence>
<proteinExistence type="inferred from homology"/>
<dbReference type="Gene3D" id="3.40.1440.10">
    <property type="entry name" value="GIY-YIG endonuclease"/>
    <property type="match status" value="1"/>
</dbReference>
<dbReference type="Proteomes" id="UP000054262">
    <property type="component" value="Unassembled WGS sequence"/>
</dbReference>